<evidence type="ECO:0000256" key="2">
    <source>
        <dbReference type="ARBA" id="ARBA00022475"/>
    </source>
</evidence>
<evidence type="ECO:0008006" key="9">
    <source>
        <dbReference type="Google" id="ProtNLM"/>
    </source>
</evidence>
<evidence type="ECO:0000256" key="4">
    <source>
        <dbReference type="ARBA" id="ARBA00022989"/>
    </source>
</evidence>
<dbReference type="Pfam" id="PF01943">
    <property type="entry name" value="Polysacc_synt"/>
    <property type="match status" value="1"/>
</dbReference>
<evidence type="ECO:0000256" key="3">
    <source>
        <dbReference type="ARBA" id="ARBA00022692"/>
    </source>
</evidence>
<evidence type="ECO:0000313" key="8">
    <source>
        <dbReference type="Proteomes" id="UP000217780"/>
    </source>
</evidence>
<feature type="transmembrane region" description="Helical" evidence="6">
    <location>
        <begin position="351"/>
        <end position="370"/>
    </location>
</feature>
<dbReference type="PANTHER" id="PTHR30250">
    <property type="entry name" value="PST FAMILY PREDICTED COLANIC ACID TRANSPORTER"/>
    <property type="match status" value="1"/>
</dbReference>
<dbReference type="InterPro" id="IPR002797">
    <property type="entry name" value="Polysacc_synth"/>
</dbReference>
<dbReference type="Proteomes" id="UP000217780">
    <property type="component" value="Unassembled WGS sequence"/>
</dbReference>
<feature type="transmembrane region" description="Helical" evidence="6">
    <location>
        <begin position="140"/>
        <end position="160"/>
    </location>
</feature>
<evidence type="ECO:0000256" key="5">
    <source>
        <dbReference type="ARBA" id="ARBA00023136"/>
    </source>
</evidence>
<dbReference type="AlphaFoldDB" id="A0A2A2T550"/>
<dbReference type="GO" id="GO:0005886">
    <property type="term" value="C:plasma membrane"/>
    <property type="evidence" value="ECO:0007669"/>
    <property type="project" value="UniProtKB-SubCell"/>
</dbReference>
<sequence>MARSTLIVLCWNMARLGLQLLWVILLARLLGVAGYGAFSGAAGLAIAFSGFTGAGLGLRLYQDVSRAPGLLGVRWAQAVRMQAISSLLLALLFLLAGAVWLPDIAWPALLCIAIAELLCMPVVSFVAFAYGSQGQMGRVAAAPVLMSLARIMAILAMLLSGQAISVTAYAGWHAAAAILAAGWLLYRCRKQLRPPPDSAKIGLADFKEGMRLSSIWASSLALGAVDKAAALRFAGADAAGNYTASQRFASLLAAPVDALVTAVMPRLFRHGAGQIDNTRLIGLLALCVAAYGCLSGGVLWLGADGLPWILGADFAAAVPALQVMAFYLPAYCLRTLGANILLGYGQVVWRFGYELLALLVLLILMLAWAGNRAAVGAAWALVVTESLLAALLWGRLLLGRRRGETR</sequence>
<feature type="transmembrane region" description="Helical" evidence="6">
    <location>
        <begin position="308"/>
        <end position="330"/>
    </location>
</feature>
<evidence type="ECO:0000313" key="7">
    <source>
        <dbReference type="EMBL" id="PAX16623.1"/>
    </source>
</evidence>
<proteinExistence type="predicted"/>
<feature type="transmembrane region" description="Helical" evidence="6">
    <location>
        <begin position="107"/>
        <end position="128"/>
    </location>
</feature>
<dbReference type="EMBL" id="NTBI01000006">
    <property type="protein sequence ID" value="PAX16623.1"/>
    <property type="molecule type" value="Genomic_DNA"/>
</dbReference>
<evidence type="ECO:0000256" key="6">
    <source>
        <dbReference type="SAM" id="Phobius"/>
    </source>
</evidence>
<organism evidence="7 8">
    <name type="scientific">Vandammella animalimorsus</name>
    <dbReference type="NCBI Taxonomy" id="2029117"/>
    <lineage>
        <taxon>Bacteria</taxon>
        <taxon>Pseudomonadati</taxon>
        <taxon>Pseudomonadota</taxon>
        <taxon>Betaproteobacteria</taxon>
        <taxon>Burkholderiales</taxon>
        <taxon>Comamonadaceae</taxon>
        <taxon>Vandammella</taxon>
    </lineage>
</organism>
<dbReference type="PANTHER" id="PTHR30250:SF11">
    <property type="entry name" value="O-ANTIGEN TRANSPORTER-RELATED"/>
    <property type="match status" value="1"/>
</dbReference>
<keyword evidence="3 6" id="KW-0812">Transmembrane</keyword>
<keyword evidence="5 6" id="KW-0472">Membrane</keyword>
<comment type="subcellular location">
    <subcellularLocation>
        <location evidence="1">Cell membrane</location>
        <topology evidence="1">Multi-pass membrane protein</topology>
    </subcellularLocation>
</comment>
<reference evidence="7 8" key="1">
    <citation type="submission" date="2017-08" db="EMBL/GenBank/DDBJ databases">
        <title>WGS of Clinical strains of the CDC Group NO-1 linked to zoonotic infections in humans.</title>
        <authorList>
            <person name="Bernier A.-M."/>
            <person name="Bernard K."/>
        </authorList>
    </citation>
    <scope>NUCLEOTIDE SEQUENCE [LARGE SCALE GENOMIC DNA]</scope>
    <source>
        <strain evidence="7 8">NML91-0035</strain>
    </source>
</reference>
<feature type="transmembrane region" description="Helical" evidence="6">
    <location>
        <begin position="280"/>
        <end position="302"/>
    </location>
</feature>
<feature type="transmembrane region" description="Helical" evidence="6">
    <location>
        <begin position="376"/>
        <end position="398"/>
    </location>
</feature>
<keyword evidence="2" id="KW-1003">Cell membrane</keyword>
<evidence type="ECO:0000256" key="1">
    <source>
        <dbReference type="ARBA" id="ARBA00004651"/>
    </source>
</evidence>
<feature type="transmembrane region" description="Helical" evidence="6">
    <location>
        <begin position="166"/>
        <end position="186"/>
    </location>
</feature>
<feature type="transmembrane region" description="Helical" evidence="6">
    <location>
        <begin position="41"/>
        <end position="61"/>
    </location>
</feature>
<protein>
    <recommendedName>
        <fullName evidence="9">O-antigen/teichoic acid export membrane protein</fullName>
    </recommendedName>
</protein>
<gene>
    <name evidence="7" type="ORF">CLI92_07740</name>
</gene>
<feature type="transmembrane region" description="Helical" evidence="6">
    <location>
        <begin position="82"/>
        <end position="101"/>
    </location>
</feature>
<name>A0A2A2T550_9BURK</name>
<keyword evidence="4 6" id="KW-1133">Transmembrane helix</keyword>
<dbReference type="InterPro" id="IPR050833">
    <property type="entry name" value="Poly_Biosynth_Transport"/>
</dbReference>
<accession>A0A2A2T550</accession>
<comment type="caution">
    <text evidence="7">The sequence shown here is derived from an EMBL/GenBank/DDBJ whole genome shotgun (WGS) entry which is preliminary data.</text>
</comment>